<keyword evidence="2" id="KW-1185">Reference proteome</keyword>
<evidence type="ECO:0000313" key="2">
    <source>
        <dbReference type="Proteomes" id="UP000594262"/>
    </source>
</evidence>
<reference evidence="1" key="1">
    <citation type="submission" date="2021-01" db="UniProtKB">
        <authorList>
            <consortium name="EnsemblMetazoa"/>
        </authorList>
    </citation>
    <scope>IDENTIFICATION</scope>
</reference>
<accession>A0A7M5UIQ2</accession>
<dbReference type="InterPro" id="IPR008979">
    <property type="entry name" value="Galactose-bd-like_sf"/>
</dbReference>
<sequence>VGSRCAVNNPCQDFERCEDTCNGGQQCVMIGAYLQSCLNGPFTQSTTYSVSHPANKAFDMNEQTYSHTSGNKGVSHWIKVQFGGRQFFVSGIEVVNRVLSSHQSKRNDNADIISILNGVETKVGNIGELGLRRSYGVMRKADALKLYYDASVAAEVDGIMNFMEIWVNGWIE</sequence>
<dbReference type="AlphaFoldDB" id="A0A7M5UIQ2"/>
<dbReference type="EnsemblMetazoa" id="CLYHEMT010665.1">
    <property type="protein sequence ID" value="CLYHEMP010665.1"/>
    <property type="gene ID" value="CLYHEMG010665"/>
</dbReference>
<dbReference type="SUPFAM" id="SSF49785">
    <property type="entry name" value="Galactose-binding domain-like"/>
    <property type="match status" value="1"/>
</dbReference>
<organism evidence="1 2">
    <name type="scientific">Clytia hemisphaerica</name>
    <dbReference type="NCBI Taxonomy" id="252671"/>
    <lineage>
        <taxon>Eukaryota</taxon>
        <taxon>Metazoa</taxon>
        <taxon>Cnidaria</taxon>
        <taxon>Hydrozoa</taxon>
        <taxon>Hydroidolina</taxon>
        <taxon>Leptothecata</taxon>
        <taxon>Obeliida</taxon>
        <taxon>Clytiidae</taxon>
        <taxon>Clytia</taxon>
    </lineage>
</organism>
<dbReference type="Proteomes" id="UP000594262">
    <property type="component" value="Unplaced"/>
</dbReference>
<dbReference type="Gene3D" id="2.60.120.260">
    <property type="entry name" value="Galactose-binding domain-like"/>
    <property type="match status" value="1"/>
</dbReference>
<name>A0A7M5UIQ2_9CNID</name>
<evidence type="ECO:0000313" key="1">
    <source>
        <dbReference type="EnsemblMetazoa" id="CLYHEMP010665.1"/>
    </source>
</evidence>
<proteinExistence type="predicted"/>
<protein>
    <submittedName>
        <fullName evidence="1">Uncharacterized protein</fullName>
    </submittedName>
</protein>